<dbReference type="InterPro" id="IPR046346">
    <property type="entry name" value="Aminoacid_DH-like_N_sf"/>
</dbReference>
<evidence type="ECO:0000259" key="6">
    <source>
        <dbReference type="Pfam" id="PF21077"/>
    </source>
</evidence>
<feature type="domain" description="NAD-glutamate dehydrogenase ACT3" evidence="6">
    <location>
        <begin position="561"/>
        <end position="620"/>
    </location>
</feature>
<feature type="domain" description="NAD-specific glutamate dehydrogenase C-terminal" evidence="3">
    <location>
        <begin position="1281"/>
        <end position="1619"/>
    </location>
</feature>
<feature type="domain" description="NAD-glutamate dehydrogenase catalytic" evidence="2">
    <location>
        <begin position="738"/>
        <end position="1236"/>
    </location>
</feature>
<dbReference type="Pfam" id="PF05088">
    <property type="entry name" value="Bac_GDH_CD"/>
    <property type="match status" value="1"/>
</dbReference>
<sequence length="1624" mass="180703">MVGRRPQFTGPDAWIQAYYENVSAEDLTSRPVESLVERARHHRALADRRAPGETLIQVEREPQRSVLYVVTDDVPFVVSTINTQIARNWGGARLVVHPILLVTRDDDGVLTSVGEVPDFAAHSSGDTQTIPAVGGLGERTAVESWVQVVLTRECDDESAQQLVETLRPVLADVALISHDQNALRAAVENLVGSLDGLADRDRSDGLGLGDVTETQEFLRWILDANFVLMGFKEYDLNGPDDQLYLESRPDTGLGLLSESGEGTHRSRLTSQAQEHAKDRETLFVTKANARSEIHRSEFLDYIGVRRFDDEGRVNGEYLIIGLFARKAYSTPAQETPWVRRKIDAVTRRFGFREDSHSARDLLSLMEEYPRDELLHMSVPELQEVAEGVLGLDERRVTKTFVRPDLFGRFVSAVIYVPRDRYNTSVRQRIAEVLVDLYQATDVDFQIRLSSSSLARLFFRLRLPSDTPPPVNMADLQSRVRSAVRSWPDALVRAIGEEFDEEQAREYAYAWAEAFPPAYRADYEIDEAVADLQRCEMLSGRDPDLPAEVRVATIGEAGEPAEVPGQVRVNIYLTRRLSLTELLPMEQNLGMTVLDQKPYEITPADGREFQLYDFGVELPAGVDPVGPDEARTEDLIEEVLCAVLSGRSESDALDRLVLAERLHWRTIAVLRAYVKYLLQLGVPHSFDFMANTLLAHPGVTRAVVELFETSFDPDLFTTSGGDDDAEARAAARREAHDRVTAELENVPTLDADRFLRALVEVVDATVRTNAYKPDRPAIAFKLNPRRISVAPLPRPAHEIWVWSPRVEGTHLRFGPVSRGGLRWSDRQEDFRTEVLGLVKAQMVKNAVIIPNGAKGGFYPKQLPDPSVDREAWGAAGEEAYKEFVGALLDVTDNLEISTGDGEDRTVPPQRTIRRDGDDSYLVVAADKGTARFSDTANAISLERGFWLGDAFASGGSVGYDHKAMGITARGAWESVKRHFFELGHDTQTEDFTVVGVGDMSGDVFGNGMLLSEHIKLVAAFDHRDIFLDPNPNPAVSYAERERLFGLPRSSWQDYDVAKISEGGGVYSRQSKSVPVTEQVRAALDLPEGTESLSPIELIRAILQAPADLFYNGGIGTYVKGSEESHAEVGDKANDAIRVDGRQLRVKVVGEGGNLGATQLGRIEAAHNEVLINTDAIDNSGGVESSDREVNIKILVDRMVTAGRLSREDRAQFIESMTDEVADLVLRTNVAQNVTLTVDRWKADDYMVTYERLMDWLEDTADLDRAIEYLPDTEAMEERIAAGKTMTSPELSVLTAYAKIQLSEALVDSDLAEDPWTNRVVETYFPAPVLERFGGDLQTHPLRSEIVCTIVANHMINVGGATFAFRAMDESACSAGELAKAFLATVEIFDVDPYLDAVAHLPAEIPTELWVRMLQDQRRLVDRAVRWLVRRRETAQPIAEVTERYAPIAGLRSSDTVLLGHESATRDDELLDIARRQGVPQELAREWSWTLDSYPLLDVVRLGSQAGEDLELVGRVYFLLYDRFGIEAMLKRIGALPQTTRWESLARMSMREDVYSTLVSMAAEALRVEADTAEGHVEAWERENQTQLTRLRSTLEDIAASETGDPAADLAALSVALRTMRASIQD</sequence>
<gene>
    <name evidence="7" type="ORF">EDL96_08880</name>
</gene>
<comment type="caution">
    <text evidence="7">The sequence shown here is derived from an EMBL/GenBank/DDBJ whole genome shotgun (WGS) entry which is preliminary data.</text>
</comment>
<dbReference type="Gene3D" id="3.40.50.720">
    <property type="entry name" value="NAD(P)-binding Rossmann-like Domain"/>
    <property type="match status" value="1"/>
</dbReference>
<feature type="domain" description="NAD-glutamate dehydrogenase N-terminal ACT1" evidence="4">
    <location>
        <begin position="15"/>
        <end position="165"/>
    </location>
</feature>
<dbReference type="SUPFAM" id="SSF53223">
    <property type="entry name" value="Aminoacid dehydrogenase-like, N-terminal domain"/>
    <property type="match status" value="1"/>
</dbReference>
<dbReference type="EMBL" id="RKMF01000010">
    <property type="protein sequence ID" value="ROZ62903.1"/>
    <property type="molecule type" value="Genomic_DNA"/>
</dbReference>
<dbReference type="PANTHER" id="PTHR43403">
    <property type="entry name" value="NAD-SPECIFIC GLUTAMATE DEHYDROGENASE"/>
    <property type="match status" value="1"/>
</dbReference>
<dbReference type="OrthoDB" id="9758052at2"/>
<dbReference type="GO" id="GO:0006538">
    <property type="term" value="P:L-glutamate catabolic process"/>
    <property type="evidence" value="ECO:0007669"/>
    <property type="project" value="InterPro"/>
</dbReference>
<dbReference type="Pfam" id="PF21073">
    <property type="entry name" value="GDH_HM1"/>
    <property type="match status" value="1"/>
</dbReference>
<dbReference type="Pfam" id="PF21078">
    <property type="entry name" value="GDH_HM3"/>
    <property type="match status" value="1"/>
</dbReference>
<dbReference type="Pfam" id="PF21076">
    <property type="entry name" value="GDH_ACT2"/>
    <property type="match status" value="1"/>
</dbReference>
<dbReference type="InterPro" id="IPR049056">
    <property type="entry name" value="NAD_Glu_DH_HM3"/>
</dbReference>
<dbReference type="InterPro" id="IPR028971">
    <property type="entry name" value="NAD-GDH_cat"/>
</dbReference>
<dbReference type="SUPFAM" id="SSF51735">
    <property type="entry name" value="NAD(P)-binding Rossmann-fold domains"/>
    <property type="match status" value="1"/>
</dbReference>
<proteinExistence type="predicted"/>
<evidence type="ECO:0000259" key="4">
    <source>
        <dbReference type="Pfam" id="PF21075"/>
    </source>
</evidence>
<accession>A0A3N3ZPK4</accession>
<dbReference type="InterPro" id="IPR049058">
    <property type="entry name" value="NAD_Glu_DH_HM2"/>
</dbReference>
<evidence type="ECO:0000313" key="7">
    <source>
        <dbReference type="EMBL" id="ROZ62903.1"/>
    </source>
</evidence>
<evidence type="ECO:0000313" key="8">
    <source>
        <dbReference type="Proteomes" id="UP000270616"/>
    </source>
</evidence>
<dbReference type="Proteomes" id="UP000270616">
    <property type="component" value="Unassembled WGS sequence"/>
</dbReference>
<dbReference type="GO" id="GO:0004069">
    <property type="term" value="F:L-aspartate:2-oxoglutarate aminotransferase activity"/>
    <property type="evidence" value="ECO:0007669"/>
    <property type="project" value="InterPro"/>
</dbReference>
<organism evidence="7 8">
    <name type="scientific">Kocuria soli</name>
    <dbReference type="NCBI Taxonomy" id="2485125"/>
    <lineage>
        <taxon>Bacteria</taxon>
        <taxon>Bacillati</taxon>
        <taxon>Actinomycetota</taxon>
        <taxon>Actinomycetes</taxon>
        <taxon>Micrococcales</taxon>
        <taxon>Micrococcaceae</taxon>
        <taxon>Kocuria</taxon>
    </lineage>
</organism>
<dbReference type="PANTHER" id="PTHR43403:SF1">
    <property type="entry name" value="NAD-SPECIFIC GLUTAMATE DEHYDROGENASE"/>
    <property type="match status" value="1"/>
</dbReference>
<dbReference type="Pfam" id="PF21077">
    <property type="entry name" value="GDH_ACT3"/>
    <property type="match status" value="1"/>
</dbReference>
<dbReference type="InterPro" id="IPR048381">
    <property type="entry name" value="GDH_C"/>
</dbReference>
<keyword evidence="8" id="KW-1185">Reference proteome</keyword>
<evidence type="ECO:0000256" key="1">
    <source>
        <dbReference type="SAM" id="MobiDB-lite"/>
    </source>
</evidence>
<dbReference type="Pfam" id="PF21075">
    <property type="entry name" value="GDH_ACT1"/>
    <property type="match status" value="1"/>
</dbReference>
<dbReference type="InterPro" id="IPR049059">
    <property type="entry name" value="NAD_Glu_DH_HM1"/>
</dbReference>
<dbReference type="InterPro" id="IPR049064">
    <property type="entry name" value="NAD_Glu_DH_ACT3"/>
</dbReference>
<protein>
    <submittedName>
        <fullName evidence="7">NAD-glutamate dehydrogenase</fullName>
    </submittedName>
</protein>
<dbReference type="Pfam" id="PF21079">
    <property type="entry name" value="GDH_HM2"/>
    <property type="match status" value="1"/>
</dbReference>
<dbReference type="InterPro" id="IPR007780">
    <property type="entry name" value="NAD_Glu_DH_bac"/>
</dbReference>
<dbReference type="Pfam" id="PF21074">
    <property type="entry name" value="GDH_C"/>
    <property type="match status" value="1"/>
</dbReference>
<dbReference type="GO" id="GO:0004352">
    <property type="term" value="F:glutamate dehydrogenase (NAD+) activity"/>
    <property type="evidence" value="ECO:0007669"/>
    <property type="project" value="InterPro"/>
</dbReference>
<dbReference type="InterPro" id="IPR036291">
    <property type="entry name" value="NAD(P)-bd_dom_sf"/>
</dbReference>
<evidence type="ECO:0000259" key="2">
    <source>
        <dbReference type="Pfam" id="PF05088"/>
    </source>
</evidence>
<dbReference type="PIRSF" id="PIRSF036761">
    <property type="entry name" value="GDH_Mll4104"/>
    <property type="match status" value="1"/>
</dbReference>
<feature type="region of interest" description="Disordered" evidence="1">
    <location>
        <begin position="255"/>
        <end position="274"/>
    </location>
</feature>
<dbReference type="InterPro" id="IPR049062">
    <property type="entry name" value="NAD_Glu_DH_ACT2"/>
</dbReference>
<dbReference type="InterPro" id="IPR024727">
    <property type="entry name" value="NAD_Glu_DH_N_ACT1"/>
</dbReference>
<evidence type="ECO:0000259" key="5">
    <source>
        <dbReference type="Pfam" id="PF21076"/>
    </source>
</evidence>
<reference evidence="7 8" key="1">
    <citation type="submission" date="2018-10" db="EMBL/GenBank/DDBJ databases">
        <title>Kocuria sp. M5W7-7, whole genome shotgun sequence.</title>
        <authorList>
            <person name="Tuo L."/>
        </authorList>
    </citation>
    <scope>NUCLEOTIDE SEQUENCE [LARGE SCALE GENOMIC DNA]</scope>
    <source>
        <strain evidence="7 8">M5W7-7</strain>
    </source>
</reference>
<feature type="domain" description="NAD-glutamate dehydrogenase ACT2" evidence="5">
    <location>
        <begin position="398"/>
        <end position="486"/>
    </location>
</feature>
<evidence type="ECO:0000259" key="3">
    <source>
        <dbReference type="Pfam" id="PF21074"/>
    </source>
</evidence>
<name>A0A3N3ZPK4_9MICC</name>